<accession>A0ABT7EU98</accession>
<dbReference type="PANTHER" id="PTHR37812:SF1">
    <property type="entry name" value="MU-LIKE PROPHAGE FLUMU PROTEIN C"/>
    <property type="match status" value="1"/>
</dbReference>
<feature type="domain" description="Mor transcription activator" evidence="1">
    <location>
        <begin position="42"/>
        <end position="120"/>
    </location>
</feature>
<dbReference type="InterPro" id="IPR014875">
    <property type="entry name" value="Mor_transcription_activator"/>
</dbReference>
<evidence type="ECO:0000313" key="2">
    <source>
        <dbReference type="EMBL" id="MDK2598627.1"/>
    </source>
</evidence>
<dbReference type="EMBL" id="JASJUT010000021">
    <property type="protein sequence ID" value="MDK2598627.1"/>
    <property type="molecule type" value="Genomic_DNA"/>
</dbReference>
<name>A0ABT7EU98_9GAMM</name>
<sequence length="148" mass="16899">MEISNRRDDDHKALVQWMAHNQGADHSSDIFLLALLEFVAASSQTKLNESDSYKLALSVVDNVRHAFGGQQLYISKGRTLDSLILKNKVWNEFTGQNQAELASKYNVSLPYIYRIVQSMRLISRISNTADQPDMFPELYECINSKDQK</sequence>
<dbReference type="PANTHER" id="PTHR37812">
    <property type="entry name" value="MU-LIKE PROPHAGE FLUMU PROTEIN C"/>
    <property type="match status" value="1"/>
</dbReference>
<proteinExistence type="predicted"/>
<dbReference type="Gene3D" id="1.10.10.60">
    <property type="entry name" value="Homeodomain-like"/>
    <property type="match status" value="1"/>
</dbReference>
<dbReference type="Pfam" id="PF08765">
    <property type="entry name" value="Mor"/>
    <property type="match status" value="1"/>
</dbReference>
<protein>
    <submittedName>
        <fullName evidence="2">Mor transcription activator family protein</fullName>
    </submittedName>
</protein>
<organism evidence="2 3">
    <name type="scientific">Pseudoalteromonas obscura</name>
    <dbReference type="NCBI Taxonomy" id="3048491"/>
    <lineage>
        <taxon>Bacteria</taxon>
        <taxon>Pseudomonadati</taxon>
        <taxon>Pseudomonadota</taxon>
        <taxon>Gammaproteobacteria</taxon>
        <taxon>Alteromonadales</taxon>
        <taxon>Pseudoalteromonadaceae</taxon>
        <taxon>Pseudoalteromonas</taxon>
    </lineage>
</organism>
<gene>
    <name evidence="2" type="ORF">QNM18_26595</name>
</gene>
<dbReference type="InterPro" id="IPR052411">
    <property type="entry name" value="c-mor_Regulatory_Protein"/>
</dbReference>
<reference evidence="2 3" key="1">
    <citation type="submission" date="2023-05" db="EMBL/GenBank/DDBJ databases">
        <title>Pseudoalteromonas ardens sp. nov., Pseudoalteromonas obscura sp. nov., and Pseudoalteromonas umbrosa sp. nov., isolated from the coral Montipora capitata.</title>
        <authorList>
            <person name="Thomas E.M."/>
            <person name="Smith E.M."/>
            <person name="Papke E."/>
            <person name="Shlafstein M.D."/>
            <person name="Oline D.K."/>
            <person name="Videau P."/>
            <person name="Saw J.H."/>
            <person name="Strangman W.K."/>
            <person name="Ushijima B."/>
        </authorList>
    </citation>
    <scope>NUCLEOTIDE SEQUENCE [LARGE SCALE GENOMIC DNA]</scope>
    <source>
        <strain evidence="2 3">P94</strain>
    </source>
</reference>
<dbReference type="Proteomes" id="UP001231915">
    <property type="component" value="Unassembled WGS sequence"/>
</dbReference>
<dbReference type="SUPFAM" id="SSF46689">
    <property type="entry name" value="Homeodomain-like"/>
    <property type="match status" value="1"/>
</dbReference>
<keyword evidence="3" id="KW-1185">Reference proteome</keyword>
<dbReference type="InterPro" id="IPR009057">
    <property type="entry name" value="Homeodomain-like_sf"/>
</dbReference>
<evidence type="ECO:0000259" key="1">
    <source>
        <dbReference type="Pfam" id="PF08765"/>
    </source>
</evidence>
<comment type="caution">
    <text evidence="2">The sequence shown here is derived from an EMBL/GenBank/DDBJ whole genome shotgun (WGS) entry which is preliminary data.</text>
</comment>
<dbReference type="RefSeq" id="WP_284138886.1">
    <property type="nucleotide sequence ID" value="NZ_JASJUT010000021.1"/>
</dbReference>
<evidence type="ECO:0000313" key="3">
    <source>
        <dbReference type="Proteomes" id="UP001231915"/>
    </source>
</evidence>